<gene>
    <name evidence="2" type="ORF">NZD89_11055</name>
</gene>
<dbReference type="Proteomes" id="UP001164761">
    <property type="component" value="Chromosome"/>
</dbReference>
<evidence type="ECO:0000313" key="3">
    <source>
        <dbReference type="Proteomes" id="UP001164761"/>
    </source>
</evidence>
<keyword evidence="1" id="KW-1133">Transmembrane helix</keyword>
<sequence length="66" mass="7886">MFTSVVIHRKRRERYEVVSWEAWNRTHRRSHTRIDQLLPPSLFLYFCFPLVAESAALLTAMLVDSH</sequence>
<evidence type="ECO:0000313" key="2">
    <source>
        <dbReference type="EMBL" id="WAH43871.1"/>
    </source>
</evidence>
<reference evidence="2" key="1">
    <citation type="submission" date="2022-08" db="EMBL/GenBank/DDBJ databases">
        <title>Alicyclobacillus fastidiosus DSM 17978, complete genome.</title>
        <authorList>
            <person name="Wang Q."/>
            <person name="Cai R."/>
            <person name="Wang Z."/>
        </authorList>
    </citation>
    <scope>NUCLEOTIDE SEQUENCE</scope>
    <source>
        <strain evidence="2">DSM 17978</strain>
    </source>
</reference>
<name>A0ABY6ZP77_9BACL</name>
<dbReference type="EMBL" id="CP104067">
    <property type="protein sequence ID" value="WAH43871.1"/>
    <property type="molecule type" value="Genomic_DNA"/>
</dbReference>
<protein>
    <submittedName>
        <fullName evidence="2">Uncharacterized protein</fullName>
    </submittedName>
</protein>
<keyword evidence="3" id="KW-1185">Reference proteome</keyword>
<dbReference type="RefSeq" id="WP_268007777.1">
    <property type="nucleotide sequence ID" value="NZ_CP104067.1"/>
</dbReference>
<accession>A0ABY6ZP77</accession>
<feature type="transmembrane region" description="Helical" evidence="1">
    <location>
        <begin position="42"/>
        <end position="63"/>
    </location>
</feature>
<proteinExistence type="predicted"/>
<organism evidence="2 3">
    <name type="scientific">Alicyclobacillus fastidiosus</name>
    <dbReference type="NCBI Taxonomy" id="392011"/>
    <lineage>
        <taxon>Bacteria</taxon>
        <taxon>Bacillati</taxon>
        <taxon>Bacillota</taxon>
        <taxon>Bacilli</taxon>
        <taxon>Bacillales</taxon>
        <taxon>Alicyclobacillaceae</taxon>
        <taxon>Alicyclobacillus</taxon>
    </lineage>
</organism>
<keyword evidence="1" id="KW-0812">Transmembrane</keyword>
<keyword evidence="1" id="KW-0472">Membrane</keyword>
<evidence type="ECO:0000256" key="1">
    <source>
        <dbReference type="SAM" id="Phobius"/>
    </source>
</evidence>